<keyword evidence="2" id="KW-0732">Signal</keyword>
<dbReference type="InterPro" id="IPR000082">
    <property type="entry name" value="SEA_dom"/>
</dbReference>
<evidence type="ECO:0000256" key="5">
    <source>
        <dbReference type="PROSITE-ProRule" id="PRU00076"/>
    </source>
</evidence>
<keyword evidence="6" id="KW-0969">Cilium</keyword>
<dbReference type="CDD" id="cd00054">
    <property type="entry name" value="EGF_CA"/>
    <property type="match status" value="1"/>
</dbReference>
<evidence type="ECO:0000313" key="7">
    <source>
        <dbReference type="Proteomes" id="UP001152795"/>
    </source>
</evidence>
<reference evidence="6" key="1">
    <citation type="submission" date="2020-04" db="EMBL/GenBank/DDBJ databases">
        <authorList>
            <person name="Alioto T."/>
            <person name="Alioto T."/>
            <person name="Gomez Garrido J."/>
        </authorList>
    </citation>
    <scope>NUCLEOTIDE SEQUENCE</scope>
    <source>
        <strain evidence="6">A484AB</strain>
    </source>
</reference>
<proteinExistence type="predicted"/>
<comment type="caution">
    <text evidence="5">Lacks conserved residue(s) required for the propagation of feature annotation.</text>
</comment>
<dbReference type="SUPFAM" id="SSF57196">
    <property type="entry name" value="EGF/Laminin"/>
    <property type="match status" value="1"/>
</dbReference>
<dbReference type="InterPro" id="IPR049883">
    <property type="entry name" value="NOTCH1_EGF-like"/>
</dbReference>
<keyword evidence="7" id="KW-1185">Reference proteome</keyword>
<name>A0A7D9I6M2_PARCT</name>
<dbReference type="FunFam" id="2.10.25.10:FF:000038">
    <property type="entry name" value="Fibrillin 2"/>
    <property type="match status" value="1"/>
</dbReference>
<organism evidence="6 7">
    <name type="scientific">Paramuricea clavata</name>
    <name type="common">Red gorgonian</name>
    <name type="synonym">Violescent sea-whip</name>
    <dbReference type="NCBI Taxonomy" id="317549"/>
    <lineage>
        <taxon>Eukaryota</taxon>
        <taxon>Metazoa</taxon>
        <taxon>Cnidaria</taxon>
        <taxon>Anthozoa</taxon>
        <taxon>Octocorallia</taxon>
        <taxon>Malacalcyonacea</taxon>
        <taxon>Plexauridae</taxon>
        <taxon>Paramuricea</taxon>
    </lineage>
</organism>
<evidence type="ECO:0000256" key="2">
    <source>
        <dbReference type="ARBA" id="ARBA00022729"/>
    </source>
</evidence>
<dbReference type="InterPro" id="IPR018097">
    <property type="entry name" value="EGF_Ca-bd_CS"/>
</dbReference>
<gene>
    <name evidence="6" type="ORF">PACLA_8A019640</name>
</gene>
<dbReference type="PROSITE" id="PS50026">
    <property type="entry name" value="EGF_3"/>
    <property type="match status" value="1"/>
</dbReference>
<evidence type="ECO:0000256" key="4">
    <source>
        <dbReference type="ARBA" id="ARBA00023157"/>
    </source>
</evidence>
<dbReference type="InterPro" id="IPR000742">
    <property type="entry name" value="EGF"/>
</dbReference>
<dbReference type="Proteomes" id="UP001152795">
    <property type="component" value="Unassembled WGS sequence"/>
</dbReference>
<evidence type="ECO:0000256" key="3">
    <source>
        <dbReference type="ARBA" id="ARBA00022737"/>
    </source>
</evidence>
<dbReference type="AlphaFoldDB" id="A0A7D9I6M2"/>
<dbReference type="PROSITE" id="PS00010">
    <property type="entry name" value="ASX_HYDROXYL"/>
    <property type="match status" value="1"/>
</dbReference>
<dbReference type="InterPro" id="IPR001881">
    <property type="entry name" value="EGF-like_Ca-bd_dom"/>
</dbReference>
<accession>A0A7D9I6M2</accession>
<evidence type="ECO:0000313" key="6">
    <source>
        <dbReference type="EMBL" id="CAB4002911.1"/>
    </source>
</evidence>
<keyword evidence="6" id="KW-0966">Cell projection</keyword>
<dbReference type="SMART" id="SM00179">
    <property type="entry name" value="EGF_CA"/>
    <property type="match status" value="1"/>
</dbReference>
<dbReference type="Pfam" id="PF07645">
    <property type="entry name" value="EGF_CA"/>
    <property type="match status" value="1"/>
</dbReference>
<keyword evidence="3" id="KW-0677">Repeat</keyword>
<comment type="caution">
    <text evidence="6">The sequence shown here is derived from an EMBL/GenBank/DDBJ whole genome shotgun (WGS) entry which is preliminary data.</text>
</comment>
<evidence type="ECO:0000256" key="1">
    <source>
        <dbReference type="ARBA" id="ARBA00022536"/>
    </source>
</evidence>
<dbReference type="GO" id="GO:0005509">
    <property type="term" value="F:calcium ion binding"/>
    <property type="evidence" value="ECO:0007669"/>
    <property type="project" value="InterPro"/>
</dbReference>
<keyword evidence="6" id="KW-0282">Flagellum</keyword>
<dbReference type="EMBL" id="CACRXK020004482">
    <property type="protein sequence ID" value="CAB4002911.1"/>
    <property type="molecule type" value="Genomic_DNA"/>
</dbReference>
<dbReference type="InterPro" id="IPR000152">
    <property type="entry name" value="EGF-type_Asp/Asn_hydroxyl_site"/>
</dbReference>
<dbReference type="PROSITE" id="PS01187">
    <property type="entry name" value="EGF_CA"/>
    <property type="match status" value="1"/>
</dbReference>
<keyword evidence="4" id="KW-1015">Disulfide bond</keyword>
<keyword evidence="1 5" id="KW-0245">EGF-like domain</keyword>
<dbReference type="PROSITE" id="PS50024">
    <property type="entry name" value="SEA"/>
    <property type="match status" value="1"/>
</dbReference>
<feature type="non-terminal residue" evidence="6">
    <location>
        <position position="210"/>
    </location>
</feature>
<sequence length="210" mass="22980">ISAAFRRSRLSSRYTGCPVTGFSAGTIVVTYLATLDPSATNETASTIQAAIQQQLFVNGTGTFLGQYHLQGTRQTALTFEDYDECNPASSIHIQDCGTGATCTNEVGTYSCQCSTGYEGTPPGCTAVEVFPPLHFVNDDDAELVKWLMVFVIVFLSICFLVTFVVIIAICRTLSHAGKYVPEEDEISMGRVTSIATPKYEERQVMREYYS</sequence>
<dbReference type="PROSITE" id="PS01186">
    <property type="entry name" value="EGF_2"/>
    <property type="match status" value="1"/>
</dbReference>
<dbReference type="Gene3D" id="2.10.25.10">
    <property type="entry name" value="Laminin"/>
    <property type="match status" value="1"/>
</dbReference>
<protein>
    <submittedName>
        <fullName evidence="6">63 kDa sperm flagellar membrane -like</fullName>
    </submittedName>
</protein>